<dbReference type="InterPro" id="IPR011991">
    <property type="entry name" value="ArsR-like_HTH"/>
</dbReference>
<dbReference type="EMBL" id="JAINVV010000007">
    <property type="protein sequence ID" value="MBY8823658.1"/>
    <property type="molecule type" value="Genomic_DNA"/>
</dbReference>
<dbReference type="InterPro" id="IPR036390">
    <property type="entry name" value="WH_DNA-bd_sf"/>
</dbReference>
<dbReference type="PANTHER" id="PTHR38600">
    <property type="entry name" value="TRANSCRIPTIONAL REGULATORY PROTEIN"/>
    <property type="match status" value="1"/>
</dbReference>
<dbReference type="Gene3D" id="1.10.10.10">
    <property type="entry name" value="Winged helix-like DNA-binding domain superfamily/Winged helix DNA-binding domain"/>
    <property type="match status" value="1"/>
</dbReference>
<dbReference type="Pfam" id="PF12840">
    <property type="entry name" value="HTH_20"/>
    <property type="match status" value="1"/>
</dbReference>
<dbReference type="InterPro" id="IPR036388">
    <property type="entry name" value="WH-like_DNA-bd_sf"/>
</dbReference>
<dbReference type="Proteomes" id="UP000706039">
    <property type="component" value="Unassembled WGS sequence"/>
</dbReference>
<evidence type="ECO:0000313" key="2">
    <source>
        <dbReference type="EMBL" id="MBY8823658.1"/>
    </source>
</evidence>
<gene>
    <name evidence="2" type="ORF">K7G82_15240</name>
</gene>
<sequence length="120" mass="13044">MLEHQVIDSILRALVDPTRRALVERLSRSPATVGELAAPFDMSLAAVVQHLQALEAAGIIASEKIGRVRTCRLEPGGLDALALWIEARRNPAERRLDRLAAFLKAPESPADTPSTQEDPS</sequence>
<feature type="domain" description="HTH arsR-type" evidence="1">
    <location>
        <begin position="1"/>
        <end position="93"/>
    </location>
</feature>
<dbReference type="PRINTS" id="PR00778">
    <property type="entry name" value="HTHARSR"/>
</dbReference>
<evidence type="ECO:0000313" key="3">
    <source>
        <dbReference type="Proteomes" id="UP000706039"/>
    </source>
</evidence>
<dbReference type="PANTHER" id="PTHR38600:SF2">
    <property type="entry name" value="SLL0088 PROTEIN"/>
    <property type="match status" value="1"/>
</dbReference>
<dbReference type="PROSITE" id="PS50987">
    <property type="entry name" value="HTH_ARSR_2"/>
    <property type="match status" value="1"/>
</dbReference>
<dbReference type="RefSeq" id="WP_222990772.1">
    <property type="nucleotide sequence ID" value="NZ_JAINVV010000007.1"/>
</dbReference>
<dbReference type="SMART" id="SM00418">
    <property type="entry name" value="HTH_ARSR"/>
    <property type="match status" value="1"/>
</dbReference>
<keyword evidence="3" id="KW-1185">Reference proteome</keyword>
<accession>A0ABS7PQQ6</accession>
<organism evidence="2 3">
    <name type="scientific">Sphingomonas colocasiae</name>
    <dbReference type="NCBI Taxonomy" id="1848973"/>
    <lineage>
        <taxon>Bacteria</taxon>
        <taxon>Pseudomonadati</taxon>
        <taxon>Pseudomonadota</taxon>
        <taxon>Alphaproteobacteria</taxon>
        <taxon>Sphingomonadales</taxon>
        <taxon>Sphingomonadaceae</taxon>
        <taxon>Sphingomonas</taxon>
    </lineage>
</organism>
<protein>
    <submittedName>
        <fullName evidence="2">Metalloregulator ArsR/SmtB family transcription factor</fullName>
    </submittedName>
</protein>
<dbReference type="InterPro" id="IPR001845">
    <property type="entry name" value="HTH_ArsR_DNA-bd_dom"/>
</dbReference>
<evidence type="ECO:0000259" key="1">
    <source>
        <dbReference type="PROSITE" id="PS50987"/>
    </source>
</evidence>
<reference evidence="2 3" key="1">
    <citation type="submission" date="2021-08" db="EMBL/GenBank/DDBJ databases">
        <authorList>
            <person name="Tuo L."/>
        </authorList>
    </citation>
    <scope>NUCLEOTIDE SEQUENCE [LARGE SCALE GENOMIC DNA]</scope>
    <source>
        <strain evidence="2 3">JCM 31229</strain>
    </source>
</reference>
<dbReference type="NCBIfam" id="NF033788">
    <property type="entry name" value="HTH_metalloreg"/>
    <property type="match status" value="1"/>
</dbReference>
<proteinExistence type="predicted"/>
<comment type="caution">
    <text evidence="2">The sequence shown here is derived from an EMBL/GenBank/DDBJ whole genome shotgun (WGS) entry which is preliminary data.</text>
</comment>
<dbReference type="SUPFAM" id="SSF46785">
    <property type="entry name" value="Winged helix' DNA-binding domain"/>
    <property type="match status" value="1"/>
</dbReference>
<name>A0ABS7PQQ6_9SPHN</name>
<dbReference type="CDD" id="cd00090">
    <property type="entry name" value="HTH_ARSR"/>
    <property type="match status" value="1"/>
</dbReference>